<protein>
    <submittedName>
        <fullName evidence="2">Uncharacterized protein</fullName>
    </submittedName>
</protein>
<comment type="caution">
    <text evidence="2">The sequence shown here is derived from an EMBL/GenBank/DDBJ whole genome shotgun (WGS) entry which is preliminary data.</text>
</comment>
<dbReference type="Proteomes" id="UP000036923">
    <property type="component" value="Unassembled WGS sequence"/>
</dbReference>
<gene>
    <name evidence="2" type="ORF">Bccel_4124</name>
</gene>
<evidence type="ECO:0000313" key="2">
    <source>
        <dbReference type="EMBL" id="KNY28850.1"/>
    </source>
</evidence>
<keyword evidence="3" id="KW-1185">Reference proteome</keyword>
<feature type="region of interest" description="Disordered" evidence="1">
    <location>
        <begin position="76"/>
        <end position="104"/>
    </location>
</feature>
<dbReference type="eggNOG" id="ENOG5033ACA">
    <property type="taxonomic scope" value="Bacteria"/>
</dbReference>
<proteinExistence type="predicted"/>
<evidence type="ECO:0000313" key="3">
    <source>
        <dbReference type="Proteomes" id="UP000036923"/>
    </source>
</evidence>
<accession>A0A0L6JT35</accession>
<reference evidence="3" key="1">
    <citation type="submission" date="2015-07" db="EMBL/GenBank/DDBJ databases">
        <title>Near-Complete Genome Sequence of the Cellulolytic Bacterium Bacteroides (Pseudobacteroides) cellulosolvens ATCC 35603.</title>
        <authorList>
            <person name="Dassa B."/>
            <person name="Utturkar S.M."/>
            <person name="Klingeman D.M."/>
            <person name="Hurt R.A."/>
            <person name="Keller M."/>
            <person name="Xu J."/>
            <person name="Reddy Y.H.K."/>
            <person name="Borovok I."/>
            <person name="Grinberg I.R."/>
            <person name="Lamed R."/>
            <person name="Zhivin O."/>
            <person name="Bayer E.A."/>
            <person name="Brown S.D."/>
        </authorList>
    </citation>
    <scope>NUCLEOTIDE SEQUENCE [LARGE SCALE GENOMIC DNA]</scope>
    <source>
        <strain evidence="3">DSM 2933</strain>
    </source>
</reference>
<dbReference type="AlphaFoldDB" id="A0A0L6JT35"/>
<name>A0A0L6JT35_9FIRM</name>
<feature type="compositionally biased region" description="Basic residues" evidence="1">
    <location>
        <begin position="89"/>
        <end position="104"/>
    </location>
</feature>
<dbReference type="OrthoDB" id="2068443at2"/>
<dbReference type="RefSeq" id="WP_036937655.1">
    <property type="nucleotide sequence ID" value="NZ_JQKC01000005.1"/>
</dbReference>
<dbReference type="EMBL" id="LGTC01000001">
    <property type="protein sequence ID" value="KNY28850.1"/>
    <property type="molecule type" value="Genomic_DNA"/>
</dbReference>
<sequence length="104" mass="12150">MNMVNEQLTHILYGDGKVISQENDILSIQFAKQYGIKKFVYPDAFGDRLKLHNLDVEMSVLMELRDKQERIEAEELRKQQEFEEANSKVMRKTKTTGSKKKSVI</sequence>
<organism evidence="2 3">
    <name type="scientific">Pseudobacteroides cellulosolvens ATCC 35603 = DSM 2933</name>
    <dbReference type="NCBI Taxonomy" id="398512"/>
    <lineage>
        <taxon>Bacteria</taxon>
        <taxon>Bacillati</taxon>
        <taxon>Bacillota</taxon>
        <taxon>Clostridia</taxon>
        <taxon>Eubacteriales</taxon>
        <taxon>Oscillospiraceae</taxon>
        <taxon>Pseudobacteroides</taxon>
    </lineage>
</organism>
<evidence type="ECO:0000256" key="1">
    <source>
        <dbReference type="SAM" id="MobiDB-lite"/>
    </source>
</evidence>